<dbReference type="Proteomes" id="UP000001519">
    <property type="component" value="Chromosome 16"/>
</dbReference>
<feature type="region of interest" description="Disordered" evidence="1">
    <location>
        <begin position="1"/>
        <end position="48"/>
    </location>
</feature>
<reference evidence="2" key="4">
    <citation type="submission" date="2025-09" db="UniProtKB">
        <authorList>
            <consortium name="Ensembl"/>
        </authorList>
    </citation>
    <scope>IDENTIFICATION</scope>
</reference>
<dbReference type="STRING" id="9593.ENSGGOP00000038985"/>
<reference evidence="2 3" key="2">
    <citation type="journal article" date="2012" name="Nature">
        <title>Insights into hominid evolution from the gorilla genome sequence.</title>
        <authorList>
            <person name="Scally A."/>
            <person name="Dutheil J.Y."/>
            <person name="Hillier L.W."/>
            <person name="Jordan G.E."/>
            <person name="Goodhead I."/>
            <person name="Herrero J."/>
            <person name="Hobolth A."/>
            <person name="Lappalainen T."/>
            <person name="Mailund T."/>
            <person name="Marques-Bonet T."/>
            <person name="McCarthy S."/>
            <person name="Montgomery S.H."/>
            <person name="Schwalie P.C."/>
            <person name="Tang Y.A."/>
            <person name="Ward M.C."/>
            <person name="Xue Y."/>
            <person name="Yngvadottir B."/>
            <person name="Alkan C."/>
            <person name="Andersen L.N."/>
            <person name="Ayub Q."/>
            <person name="Ball E.V."/>
            <person name="Beal K."/>
            <person name="Bradley B.J."/>
            <person name="Chen Y."/>
            <person name="Clee C.M."/>
            <person name="Fitzgerald S."/>
            <person name="Graves T.A."/>
            <person name="Gu Y."/>
            <person name="Heath P."/>
            <person name="Heger A."/>
            <person name="Karakoc E."/>
            <person name="Kolb-Kokocinski A."/>
            <person name="Laird G.K."/>
            <person name="Lunter G."/>
            <person name="Meader S."/>
            <person name="Mort M."/>
            <person name="Mullikin J.C."/>
            <person name="Munch K."/>
            <person name="O'Connor T.D."/>
            <person name="Phillips A.D."/>
            <person name="Prado-Martinez J."/>
            <person name="Rogers A.S."/>
            <person name="Sajjadian S."/>
            <person name="Schmidt D."/>
            <person name="Shaw K."/>
            <person name="Simpson J.T."/>
            <person name="Stenson P.D."/>
            <person name="Turner D.J."/>
            <person name="Vigilant L."/>
            <person name="Vilella A.J."/>
            <person name="Whitener W."/>
            <person name="Zhu B."/>
            <person name="Cooper D.N."/>
            <person name="de Jong P."/>
            <person name="Dermitzakis E.T."/>
            <person name="Eichler E.E."/>
            <person name="Flicek P."/>
            <person name="Goldman N."/>
            <person name="Mundy N.I."/>
            <person name="Ning Z."/>
            <person name="Odom D.T."/>
            <person name="Ponting C.P."/>
            <person name="Quail M.A."/>
            <person name="Ryder O.A."/>
            <person name="Searle S.M."/>
            <person name="Warren W.C."/>
            <person name="Wilson R.K."/>
            <person name="Schierup M.H."/>
            <person name="Rogers J."/>
            <person name="Tyler-Smith C."/>
            <person name="Durbin R."/>
        </authorList>
    </citation>
    <scope>NUCLEOTIDE SEQUENCE [LARGE SCALE GENOMIC DNA]</scope>
</reference>
<accession>A0A2I2YVH0</accession>
<dbReference type="Ensembl" id="ENSGGOT00000057752.1">
    <property type="protein sequence ID" value="ENSGGOP00000038985.1"/>
    <property type="gene ID" value="ENSGGOG00000037944.1"/>
</dbReference>
<evidence type="ECO:0000313" key="2">
    <source>
        <dbReference type="Ensembl" id="ENSGGOP00000038985.1"/>
    </source>
</evidence>
<dbReference type="Bgee" id="ENSGGOG00000037944">
    <property type="expression patterns" value="Expressed in adult mammalian kidney and 5 other cell types or tissues"/>
</dbReference>
<dbReference type="InParanoid" id="A0A2I2YVH0"/>
<proteinExistence type="predicted"/>
<reference evidence="3" key="1">
    <citation type="submission" date="2011-05" db="EMBL/GenBank/DDBJ databases">
        <title>Insights into the evolution of the great apes provided by the gorilla genome.</title>
        <authorList>
            <person name="Scally A."/>
        </authorList>
    </citation>
    <scope>NUCLEOTIDE SEQUENCE [LARGE SCALE GENOMIC DNA]</scope>
</reference>
<reference evidence="2" key="3">
    <citation type="submission" date="2025-08" db="UniProtKB">
        <authorList>
            <consortium name="Ensembl"/>
        </authorList>
    </citation>
    <scope>IDENTIFICATION</scope>
</reference>
<feature type="compositionally biased region" description="Polar residues" evidence="1">
    <location>
        <begin position="1"/>
        <end position="28"/>
    </location>
</feature>
<dbReference type="GeneTree" id="ENSGT01130000278738"/>
<dbReference type="EMBL" id="CABD030098462">
    <property type="status" value="NOT_ANNOTATED_CDS"/>
    <property type="molecule type" value="Genomic_DNA"/>
</dbReference>
<evidence type="ECO:0000313" key="3">
    <source>
        <dbReference type="Proteomes" id="UP000001519"/>
    </source>
</evidence>
<protein>
    <submittedName>
        <fullName evidence="2">Uncharacterized protein</fullName>
    </submittedName>
</protein>
<keyword evidence="3" id="KW-1185">Reference proteome</keyword>
<dbReference type="AlphaFoldDB" id="A0A2I2YVH0"/>
<sequence length="48" mass="4729">MGTSSTDSQQAGHRRCSTSNTSAENLTCLSLPGSPGKTAPLPGPAQAG</sequence>
<evidence type="ECO:0000256" key="1">
    <source>
        <dbReference type="SAM" id="MobiDB-lite"/>
    </source>
</evidence>
<name>A0A2I2YVH0_GORGO</name>
<organism evidence="2 3">
    <name type="scientific">Gorilla gorilla gorilla</name>
    <name type="common">Western lowland gorilla</name>
    <dbReference type="NCBI Taxonomy" id="9595"/>
    <lineage>
        <taxon>Eukaryota</taxon>
        <taxon>Metazoa</taxon>
        <taxon>Chordata</taxon>
        <taxon>Craniata</taxon>
        <taxon>Vertebrata</taxon>
        <taxon>Euteleostomi</taxon>
        <taxon>Mammalia</taxon>
        <taxon>Eutheria</taxon>
        <taxon>Euarchontoglires</taxon>
        <taxon>Primates</taxon>
        <taxon>Haplorrhini</taxon>
        <taxon>Catarrhini</taxon>
        <taxon>Hominidae</taxon>
        <taxon>Gorilla</taxon>
    </lineage>
</organism>